<dbReference type="KEGG" id="ftj:FTUN_1564"/>
<dbReference type="InterPro" id="IPR002763">
    <property type="entry name" value="DUF72"/>
</dbReference>
<keyword evidence="3" id="KW-1185">Reference proteome</keyword>
<dbReference type="EMBL" id="CP053452">
    <property type="protein sequence ID" value="QJW94045.1"/>
    <property type="molecule type" value="Genomic_DNA"/>
</dbReference>
<reference evidence="3" key="1">
    <citation type="submission" date="2020-05" db="EMBL/GenBank/DDBJ databases">
        <title>Frigoriglobus tundricola gen. nov., sp. nov., a psychrotolerant cellulolytic planctomycete of the family Gemmataceae with two divergent copies of 16S rRNA gene.</title>
        <authorList>
            <person name="Kulichevskaya I.S."/>
            <person name="Ivanova A.A."/>
            <person name="Naumoff D.G."/>
            <person name="Beletsky A.V."/>
            <person name="Rijpstra W.I.C."/>
            <person name="Sinninghe Damste J.S."/>
            <person name="Mardanov A.V."/>
            <person name="Ravin N.V."/>
            <person name="Dedysh S.N."/>
        </authorList>
    </citation>
    <scope>NUCLEOTIDE SEQUENCE [LARGE SCALE GENOMIC DNA]</scope>
    <source>
        <strain evidence="3">PL17</strain>
    </source>
</reference>
<dbReference type="Gene3D" id="3.20.20.410">
    <property type="entry name" value="Protein of unknown function UPF0759"/>
    <property type="match status" value="1"/>
</dbReference>
<dbReference type="SUPFAM" id="SSF117396">
    <property type="entry name" value="TM1631-like"/>
    <property type="match status" value="1"/>
</dbReference>
<dbReference type="PANTHER" id="PTHR30348:SF4">
    <property type="entry name" value="DUF72 DOMAIN-CONTAINING PROTEIN"/>
    <property type="match status" value="1"/>
</dbReference>
<sequence>MASYPDRDEMAMGAGERNRRPASLAPPSYRTVSGTGKIPCRLHHHVTTMLLRIGTAGYTYPAWVGGLYPRGTTSHDMLPYYATQFVAVEVNSSFYRPPTCEQVAKMARRTPAGFGFTLKVPKTVSHDRSADDLPAFKRAADHMSAAGKLLGLIFQVPESFRNTADNRAWLTRVGAALEPHRVAVEFRHRSWDAPNLREWMEHVGLDLVSVGVPDVPSLFPRGVRVANRRVYARLHSENAANWYQDGALRYAYDYPDETLRRWADGLKSAAETGRADEALVFFNNCVGIQAVENARRLGSILKQSAPGVQVVPPPAPIQASLFGDDG</sequence>
<dbReference type="PANTHER" id="PTHR30348">
    <property type="entry name" value="UNCHARACTERIZED PROTEIN YECE"/>
    <property type="match status" value="1"/>
</dbReference>
<evidence type="ECO:0000256" key="1">
    <source>
        <dbReference type="SAM" id="MobiDB-lite"/>
    </source>
</evidence>
<evidence type="ECO:0008006" key="4">
    <source>
        <dbReference type="Google" id="ProtNLM"/>
    </source>
</evidence>
<feature type="region of interest" description="Disordered" evidence="1">
    <location>
        <begin position="1"/>
        <end position="30"/>
    </location>
</feature>
<feature type="compositionally biased region" description="Basic and acidic residues" evidence="1">
    <location>
        <begin position="1"/>
        <end position="10"/>
    </location>
</feature>
<dbReference type="Proteomes" id="UP000503447">
    <property type="component" value="Chromosome"/>
</dbReference>
<evidence type="ECO:0000313" key="2">
    <source>
        <dbReference type="EMBL" id="QJW94045.1"/>
    </source>
</evidence>
<dbReference type="InterPro" id="IPR036520">
    <property type="entry name" value="UPF0759_sf"/>
</dbReference>
<evidence type="ECO:0000313" key="3">
    <source>
        <dbReference type="Proteomes" id="UP000503447"/>
    </source>
</evidence>
<dbReference type="Pfam" id="PF01904">
    <property type="entry name" value="DUF72"/>
    <property type="match status" value="1"/>
</dbReference>
<gene>
    <name evidence="2" type="ORF">FTUN_1564</name>
</gene>
<name>A0A6M5YJ99_9BACT</name>
<accession>A0A6M5YJ99</accession>
<proteinExistence type="predicted"/>
<organism evidence="2 3">
    <name type="scientific">Frigoriglobus tundricola</name>
    <dbReference type="NCBI Taxonomy" id="2774151"/>
    <lineage>
        <taxon>Bacteria</taxon>
        <taxon>Pseudomonadati</taxon>
        <taxon>Planctomycetota</taxon>
        <taxon>Planctomycetia</taxon>
        <taxon>Gemmatales</taxon>
        <taxon>Gemmataceae</taxon>
        <taxon>Frigoriglobus</taxon>
    </lineage>
</organism>
<protein>
    <recommendedName>
        <fullName evidence="4">DUF72 domain-containing protein</fullName>
    </recommendedName>
</protein>
<dbReference type="AlphaFoldDB" id="A0A6M5YJ99"/>